<evidence type="ECO:0000256" key="1">
    <source>
        <dbReference type="SAM" id="SignalP"/>
    </source>
</evidence>
<evidence type="ECO:0000259" key="2">
    <source>
        <dbReference type="Pfam" id="PF26628"/>
    </source>
</evidence>
<keyword evidence="4" id="KW-1185">Reference proteome</keyword>
<proteinExistence type="predicted"/>
<organism evidence="3 4">
    <name type="scientific">Dysgonomonas alginatilytica</name>
    <dbReference type="NCBI Taxonomy" id="1605892"/>
    <lineage>
        <taxon>Bacteria</taxon>
        <taxon>Pseudomonadati</taxon>
        <taxon>Bacteroidota</taxon>
        <taxon>Bacteroidia</taxon>
        <taxon>Bacteroidales</taxon>
        <taxon>Dysgonomonadaceae</taxon>
        <taxon>Dysgonomonas</taxon>
    </lineage>
</organism>
<evidence type="ECO:0000313" key="3">
    <source>
        <dbReference type="EMBL" id="PXV56242.1"/>
    </source>
</evidence>
<dbReference type="Pfam" id="PF26628">
    <property type="entry name" value="DUF8202"/>
    <property type="match status" value="1"/>
</dbReference>
<gene>
    <name evidence="3" type="ORF">CLV62_1601</name>
</gene>
<comment type="caution">
    <text evidence="3">The sequence shown here is derived from an EMBL/GenBank/DDBJ whole genome shotgun (WGS) entry which is preliminary data.</text>
</comment>
<dbReference type="NCBIfam" id="TIGR04183">
    <property type="entry name" value="Por_Secre_tail"/>
    <property type="match status" value="1"/>
</dbReference>
<dbReference type="InterPro" id="IPR058515">
    <property type="entry name" value="DUF8202"/>
</dbReference>
<dbReference type="OrthoDB" id="2582440at2"/>
<protein>
    <submittedName>
        <fullName evidence="3">Putative secreted protein (Por secretion system target)</fullName>
    </submittedName>
</protein>
<feature type="chain" id="PRO_5016097300" evidence="1">
    <location>
        <begin position="21"/>
        <end position="992"/>
    </location>
</feature>
<keyword evidence="1" id="KW-0732">Signal</keyword>
<dbReference type="RefSeq" id="WP_110312783.1">
    <property type="nucleotide sequence ID" value="NZ_QICL01000060.1"/>
</dbReference>
<accession>A0A2V3PH38</accession>
<name>A0A2V3PH38_9BACT</name>
<dbReference type="EMBL" id="QICL01000060">
    <property type="protein sequence ID" value="PXV56242.1"/>
    <property type="molecule type" value="Genomic_DNA"/>
</dbReference>
<dbReference type="Proteomes" id="UP000247973">
    <property type="component" value="Unassembled WGS sequence"/>
</dbReference>
<reference evidence="3 4" key="1">
    <citation type="submission" date="2018-03" db="EMBL/GenBank/DDBJ databases">
        <title>Genomic Encyclopedia of Archaeal and Bacterial Type Strains, Phase II (KMG-II): from individual species to whole genera.</title>
        <authorList>
            <person name="Goeker M."/>
        </authorList>
    </citation>
    <scope>NUCLEOTIDE SEQUENCE [LARGE SCALE GENOMIC DNA]</scope>
    <source>
        <strain evidence="3 4">DSM 100214</strain>
    </source>
</reference>
<dbReference type="AlphaFoldDB" id="A0A2V3PH38"/>
<feature type="domain" description="DUF8202" evidence="2">
    <location>
        <begin position="254"/>
        <end position="425"/>
    </location>
</feature>
<feature type="signal peptide" evidence="1">
    <location>
        <begin position="1"/>
        <end position="20"/>
    </location>
</feature>
<evidence type="ECO:0000313" key="4">
    <source>
        <dbReference type="Proteomes" id="UP000247973"/>
    </source>
</evidence>
<sequence length="992" mass="109386">MKKRFTHLLLLSLCTGSLFAQSPGGVGSPELWFQARPIGTDLNGTYRWQDFSGDSLRLNVYSDQGAALGDEFTNSSVRYYNGNPALSLNKSLDTKTREVRLKRTNLSQATIVGVFAPNANFDKEMILYGLNGRPGQGVLVTTDKIIPSIESGKSKFDYGQSEGMDLMYSSGDSESNVNDFRVKSMRIAAYYRSIPPATSIWGEKDIATLSLGSTYNKTNVNYNSTFSITTAENRAFTGYIPELIAYNRLLTPLERRRVDSYLAIKYALSLPVSYIGSNEELLWDYAANPIYNNRITAIYRDKSSGLYQYESGTSYEELTNYSDQNDYFYNSSPYNRSSASRLLVLGRQDANTLKDNNYLFWGDNNAAIKIKEIDGKLGYKIMSRQWLVKTNIAATTTAERTLPWQQYDLVISTNGFKSSVTKSSTTTAQGVAYTATPLLDSDGYLGLSGFSISGDIYIKFGSNQSILSNGSHDYGYYITTSGSVYPIIQGVVSSASVLSVALASKIEMEKRGNIVFLRVNGIRQPKTEITIAASDMNKPYYGAISMLKGSSESKIGELRHGGFTDTGNKIELSYASTRAAEFKDNNKGRSFLVIDRSGSGSIDLNTAELIEVDEVDATRQKVIFNNIFLNTGDEFTFMYRESDIGGEIEVTDPTCNQADGKIKIRLTSGNPAFNYTLTDTGTGQIVKSGKEFDYTIEINGLPGGTYDLAITEAGGFNFQNIDAAIKPTRAKTTNCLPMYEGSLEWTISNLTDSYIIGYTTFVEDVNNTKNIIHYGLKKQGANLYLVTNGKVATSVLTTVAAGDVIRIEKTMNSIKYKKNGTQIGTASISFLDILLKFYGLIDTSYGPAEILNVTATGFFNLVDYNWTRTDNLTIGQSNNSSIIYRVTLDDPCNGDPQGDSLQPLQPQAESDNMTVYYKTVGDTRSVTARVTFAEPEVVTFTAYSMTGVLIKKVNLPTPRVLQEADFDFTQSGVYIIKAITTNGEFSKKVMVK</sequence>
<dbReference type="InterPro" id="IPR026444">
    <property type="entry name" value="Secre_tail"/>
</dbReference>